<dbReference type="PROSITE" id="PS50010">
    <property type="entry name" value="DH_2"/>
    <property type="match status" value="1"/>
</dbReference>
<evidence type="ECO:0000256" key="2">
    <source>
        <dbReference type="SAM" id="MobiDB-lite"/>
    </source>
</evidence>
<feature type="region of interest" description="Disordered" evidence="2">
    <location>
        <begin position="61"/>
        <end position="96"/>
    </location>
</feature>
<organism evidence="4 5">
    <name type="scientific">Thelephora terrestris</name>
    <dbReference type="NCBI Taxonomy" id="56493"/>
    <lineage>
        <taxon>Eukaryota</taxon>
        <taxon>Fungi</taxon>
        <taxon>Dikarya</taxon>
        <taxon>Basidiomycota</taxon>
        <taxon>Agaricomycotina</taxon>
        <taxon>Agaricomycetes</taxon>
        <taxon>Thelephorales</taxon>
        <taxon>Thelephoraceae</taxon>
        <taxon>Thelephora</taxon>
    </lineage>
</organism>
<dbReference type="Pfam" id="PF00621">
    <property type="entry name" value="RhoGEF"/>
    <property type="match status" value="1"/>
</dbReference>
<keyword evidence="1" id="KW-0175">Coiled coil</keyword>
<dbReference type="InterPro" id="IPR051092">
    <property type="entry name" value="FYVE_RhoGEF_PH"/>
</dbReference>
<feature type="compositionally biased region" description="Low complexity" evidence="2">
    <location>
        <begin position="816"/>
        <end position="825"/>
    </location>
</feature>
<feature type="compositionally biased region" description="Basic and acidic residues" evidence="2">
    <location>
        <begin position="1114"/>
        <end position="1134"/>
    </location>
</feature>
<feature type="compositionally biased region" description="Polar residues" evidence="2">
    <location>
        <begin position="688"/>
        <end position="709"/>
    </location>
</feature>
<feature type="compositionally biased region" description="Polar residues" evidence="2">
    <location>
        <begin position="1077"/>
        <end position="1091"/>
    </location>
</feature>
<dbReference type="OrthoDB" id="660555at2759"/>
<feature type="compositionally biased region" description="Pro residues" evidence="2">
    <location>
        <begin position="884"/>
        <end position="894"/>
    </location>
</feature>
<dbReference type="Gene3D" id="1.20.900.10">
    <property type="entry name" value="Dbl homology (DH) domain"/>
    <property type="match status" value="1"/>
</dbReference>
<feature type="region of interest" description="Disordered" evidence="2">
    <location>
        <begin position="1069"/>
        <end position="1154"/>
    </location>
</feature>
<accession>A0A9P6L4G3</accession>
<dbReference type="CDD" id="cd00160">
    <property type="entry name" value="RhoGEF"/>
    <property type="match status" value="1"/>
</dbReference>
<dbReference type="PANTHER" id="PTHR12673:SF270">
    <property type="entry name" value="FYVE-TYPE DOMAIN-CONTAINING PROTEIN"/>
    <property type="match status" value="1"/>
</dbReference>
<dbReference type="SUPFAM" id="SSF48065">
    <property type="entry name" value="DBL homology domain (DH-domain)"/>
    <property type="match status" value="1"/>
</dbReference>
<feature type="region of interest" description="Disordered" evidence="2">
    <location>
        <begin position="676"/>
        <end position="902"/>
    </location>
</feature>
<dbReference type="SMART" id="SM00325">
    <property type="entry name" value="RhoGEF"/>
    <property type="match status" value="1"/>
</dbReference>
<feature type="region of interest" description="Disordered" evidence="2">
    <location>
        <begin position="1"/>
        <end position="24"/>
    </location>
</feature>
<dbReference type="InterPro" id="IPR035899">
    <property type="entry name" value="DBL_dom_sf"/>
</dbReference>
<gene>
    <name evidence="4" type="ORF">BJ322DRAFT_1159930</name>
</gene>
<feature type="compositionally biased region" description="Low complexity" evidence="2">
    <location>
        <begin position="833"/>
        <end position="848"/>
    </location>
</feature>
<evidence type="ECO:0000313" key="4">
    <source>
        <dbReference type="EMBL" id="KAF9782281.1"/>
    </source>
</evidence>
<feature type="compositionally biased region" description="Polar residues" evidence="2">
    <location>
        <begin position="977"/>
        <end position="994"/>
    </location>
</feature>
<feature type="compositionally biased region" description="Polar residues" evidence="2">
    <location>
        <begin position="925"/>
        <end position="936"/>
    </location>
</feature>
<dbReference type="GO" id="GO:0005737">
    <property type="term" value="C:cytoplasm"/>
    <property type="evidence" value="ECO:0007669"/>
    <property type="project" value="TreeGrafter"/>
</dbReference>
<feature type="coiled-coil region" evidence="1">
    <location>
        <begin position="1268"/>
        <end position="1295"/>
    </location>
</feature>
<evidence type="ECO:0000256" key="1">
    <source>
        <dbReference type="SAM" id="Coils"/>
    </source>
</evidence>
<name>A0A9P6L4G3_9AGAM</name>
<feature type="compositionally biased region" description="Acidic residues" evidence="2">
    <location>
        <begin position="804"/>
        <end position="815"/>
    </location>
</feature>
<keyword evidence="5" id="KW-1185">Reference proteome</keyword>
<sequence>MTLNTSPRKVVPLSSGEEWRSKPKTLPTITKRAFFCGVIVETPAKGRDYPDDVQDLVASLGIPLESKKPPPPPPTPSAERSEADGKQKRQRAMTDSTALKDQINEFVSTERSYVDKLHTLKKDYADPLRQFSRSKATAIIKQYHANTLFANIDDLIPVHEAFLEDLDEMLAGMDDEGRNGSSVGGIGDVALKHFKDYNGFHLYKLYYAKREEAQAILENEMKRKGSEFPGYIDRMKYSDADVKNRIGLRELLMDPVQRIPRYTMMFRNMIKRMAQDDPQRAKLIEADDIASRIALAELDDETKRGQVMYTLNSTIEGFPPALISSSRRFIECIDVEDSYCPAGGSAEEIAGVGIEPLRCSLFLFDDKLMIVKRNGDKPVRVLSGLNDLNKVLPKPASRPISLRKSGLQFKGIVEITDVVATDVGGSEFHLYLENPPQDLSDRWSGRPFRALTVVHPPSPPNLNPERAESDKKAFLENLWTAQAKYRTKEGLSVVVRSEEEEVESRGGRITVANTFYNVYSRRDFMKERRKTKAVVQIDVDGVADHIPFGVGGPPMVVIRVQPMAGELSKFVVTSSDSSDEGEEDIIQTDRVPGRIVQTIQQYGLFKFSTGNNSRPSTPTTSMRSRAAIFGLDVIGRNLFGQGIQIKGDLFGSVSSSRRTKSSRSSVYTDGSLARFSRSNSTTTAATTVSEGESSLSRSRTTKPSGSKQQKLIKRKSPAPINPEDELLPRSRTQSAPSPPRARSVDRELTDDDEEYLGKIPAPDFDKSAVSDDSEWALSKNLELARRNSKSQCQPISRQRSFLEEPIEETIYEEEPPASLRSSSRASSKRTHSQRSNTSRTTNSSNTQHPPSPPSRPQSRATSIASDGRHSRSTSLHSERRPLGPRCPSPLPPKTPTMMPDLALPSGDLEVALDSAITDMTNILVTPTRKSSASSIPRSKRQPFEPMGNTDATPKAVLPASGIPRPIEPLAIKKKNSVRSSPGQGRKSSIRNSPLSKPVGKGMSPKRVSPKVSRIAQPSRTNPVPATPLPPAVEQAWKNDDLDKLIKLAESTKIDIESSKRAVKRIKLEFDQFKGSASRVQTPLEGSSSPDSPVSPLKRATRTPQTPSTPITREAQQRMDEMRQLIGRRAGDLTPRKVRPTVDTSEKVPPLPVPTVNEPLRLDGLDKAIESFVFDVDGKLAQAAENQDTVQEGLREISAKLRERALEHERAKIELQSIRRQCEVVKNLLADATAEKEIMYEAFNEELDSMYNDAQLPDDEAWTALTTDLQQTKQARNDLSKENSLLKLQLSEAERQKEEWGALLRAHGLIP</sequence>
<dbReference type="Proteomes" id="UP000736335">
    <property type="component" value="Unassembled WGS sequence"/>
</dbReference>
<evidence type="ECO:0000313" key="5">
    <source>
        <dbReference type="Proteomes" id="UP000736335"/>
    </source>
</evidence>
<feature type="coiled-coil region" evidence="1">
    <location>
        <begin position="1207"/>
        <end position="1234"/>
    </location>
</feature>
<feature type="domain" description="DH" evidence="3">
    <location>
        <begin position="98"/>
        <end position="294"/>
    </location>
</feature>
<evidence type="ECO:0000259" key="3">
    <source>
        <dbReference type="PROSITE" id="PS50010"/>
    </source>
</evidence>
<dbReference type="InterPro" id="IPR000219">
    <property type="entry name" value="DH_dom"/>
</dbReference>
<dbReference type="GO" id="GO:0005085">
    <property type="term" value="F:guanyl-nucleotide exchange factor activity"/>
    <property type="evidence" value="ECO:0007669"/>
    <property type="project" value="InterPro"/>
</dbReference>
<comment type="caution">
    <text evidence="4">The sequence shown here is derived from an EMBL/GenBank/DDBJ whole genome shotgun (WGS) entry which is preliminary data.</text>
</comment>
<reference evidence="4" key="1">
    <citation type="journal article" date="2020" name="Nat. Commun.">
        <title>Large-scale genome sequencing of mycorrhizal fungi provides insights into the early evolution of symbiotic traits.</title>
        <authorList>
            <person name="Miyauchi S."/>
            <person name="Kiss E."/>
            <person name="Kuo A."/>
            <person name="Drula E."/>
            <person name="Kohler A."/>
            <person name="Sanchez-Garcia M."/>
            <person name="Morin E."/>
            <person name="Andreopoulos B."/>
            <person name="Barry K.W."/>
            <person name="Bonito G."/>
            <person name="Buee M."/>
            <person name="Carver A."/>
            <person name="Chen C."/>
            <person name="Cichocki N."/>
            <person name="Clum A."/>
            <person name="Culley D."/>
            <person name="Crous P.W."/>
            <person name="Fauchery L."/>
            <person name="Girlanda M."/>
            <person name="Hayes R.D."/>
            <person name="Keri Z."/>
            <person name="LaButti K."/>
            <person name="Lipzen A."/>
            <person name="Lombard V."/>
            <person name="Magnuson J."/>
            <person name="Maillard F."/>
            <person name="Murat C."/>
            <person name="Nolan M."/>
            <person name="Ohm R.A."/>
            <person name="Pangilinan J."/>
            <person name="Pereira M.F."/>
            <person name="Perotto S."/>
            <person name="Peter M."/>
            <person name="Pfister S."/>
            <person name="Riley R."/>
            <person name="Sitrit Y."/>
            <person name="Stielow J.B."/>
            <person name="Szollosi G."/>
            <person name="Zifcakova L."/>
            <person name="Stursova M."/>
            <person name="Spatafora J.W."/>
            <person name="Tedersoo L."/>
            <person name="Vaario L.M."/>
            <person name="Yamada A."/>
            <person name="Yan M."/>
            <person name="Wang P."/>
            <person name="Xu J."/>
            <person name="Bruns T."/>
            <person name="Baldrian P."/>
            <person name="Vilgalys R."/>
            <person name="Dunand C."/>
            <person name="Henrissat B."/>
            <person name="Grigoriev I.V."/>
            <person name="Hibbett D."/>
            <person name="Nagy L.G."/>
            <person name="Martin F.M."/>
        </authorList>
    </citation>
    <scope>NUCLEOTIDE SEQUENCE</scope>
    <source>
        <strain evidence="4">UH-Tt-Lm1</strain>
    </source>
</reference>
<protein>
    <recommendedName>
        <fullName evidence="3">DH domain-containing protein</fullName>
    </recommendedName>
</protein>
<reference evidence="4" key="2">
    <citation type="submission" date="2020-11" db="EMBL/GenBank/DDBJ databases">
        <authorList>
            <consortium name="DOE Joint Genome Institute"/>
            <person name="Kuo A."/>
            <person name="Miyauchi S."/>
            <person name="Kiss E."/>
            <person name="Drula E."/>
            <person name="Kohler A."/>
            <person name="Sanchez-Garcia M."/>
            <person name="Andreopoulos B."/>
            <person name="Barry K.W."/>
            <person name="Bonito G."/>
            <person name="Buee M."/>
            <person name="Carver A."/>
            <person name="Chen C."/>
            <person name="Cichocki N."/>
            <person name="Clum A."/>
            <person name="Culley D."/>
            <person name="Crous P.W."/>
            <person name="Fauchery L."/>
            <person name="Girlanda M."/>
            <person name="Hayes R."/>
            <person name="Keri Z."/>
            <person name="Labutti K."/>
            <person name="Lipzen A."/>
            <person name="Lombard V."/>
            <person name="Magnuson J."/>
            <person name="Maillard F."/>
            <person name="Morin E."/>
            <person name="Murat C."/>
            <person name="Nolan M."/>
            <person name="Ohm R."/>
            <person name="Pangilinan J."/>
            <person name="Pereira M."/>
            <person name="Perotto S."/>
            <person name="Peter M."/>
            <person name="Riley R."/>
            <person name="Sitrit Y."/>
            <person name="Stielow B."/>
            <person name="Szollosi G."/>
            <person name="Zifcakova L."/>
            <person name="Stursova M."/>
            <person name="Spatafora J.W."/>
            <person name="Tedersoo L."/>
            <person name="Vaario L.-M."/>
            <person name="Yamada A."/>
            <person name="Yan M."/>
            <person name="Wang P."/>
            <person name="Xu J."/>
            <person name="Bruns T."/>
            <person name="Baldrian P."/>
            <person name="Vilgalys R."/>
            <person name="Henrissat B."/>
            <person name="Grigoriev I.V."/>
            <person name="Hibbett D."/>
            <person name="Nagy L.G."/>
            <person name="Martin F.M."/>
        </authorList>
    </citation>
    <scope>NUCLEOTIDE SEQUENCE</scope>
    <source>
        <strain evidence="4">UH-Tt-Lm1</strain>
    </source>
</reference>
<dbReference type="PANTHER" id="PTHR12673">
    <property type="entry name" value="FACIOGENITAL DYSPLASIA PROTEIN"/>
    <property type="match status" value="1"/>
</dbReference>
<feature type="compositionally biased region" description="Polar residues" evidence="2">
    <location>
        <begin position="789"/>
        <end position="799"/>
    </location>
</feature>
<feature type="compositionally biased region" description="Polar residues" evidence="2">
    <location>
        <begin position="1101"/>
        <end position="1110"/>
    </location>
</feature>
<feature type="region of interest" description="Disordered" evidence="2">
    <location>
        <begin position="925"/>
        <end position="1031"/>
    </location>
</feature>
<dbReference type="EMBL" id="WIUZ02000012">
    <property type="protein sequence ID" value="KAF9782281.1"/>
    <property type="molecule type" value="Genomic_DNA"/>
</dbReference>
<proteinExistence type="predicted"/>